<dbReference type="EMBL" id="JAPXFL010000012">
    <property type="protein sequence ID" value="KAK9498513.1"/>
    <property type="molecule type" value="Genomic_DNA"/>
</dbReference>
<evidence type="ECO:0000313" key="2">
    <source>
        <dbReference type="EMBL" id="KAK9498513.1"/>
    </source>
</evidence>
<proteinExistence type="predicted"/>
<dbReference type="AlphaFoldDB" id="A0AAW1CNY7"/>
<accession>A0AAW1CNY7</accession>
<gene>
    <name evidence="2" type="ORF">O3M35_003130</name>
</gene>
<dbReference type="Proteomes" id="UP001461498">
    <property type="component" value="Unassembled WGS sequence"/>
</dbReference>
<comment type="caution">
    <text evidence="2">The sequence shown here is derived from an EMBL/GenBank/DDBJ whole genome shotgun (WGS) entry which is preliminary data.</text>
</comment>
<sequence length="54" mass="6275">MFEREDERGPSIDPLYIYISIYLYIYIGEPDDSSTTCTSRYLSTNQHPPLSTPQ</sequence>
<organism evidence="2 3">
    <name type="scientific">Rhynocoris fuscipes</name>
    <dbReference type="NCBI Taxonomy" id="488301"/>
    <lineage>
        <taxon>Eukaryota</taxon>
        <taxon>Metazoa</taxon>
        <taxon>Ecdysozoa</taxon>
        <taxon>Arthropoda</taxon>
        <taxon>Hexapoda</taxon>
        <taxon>Insecta</taxon>
        <taxon>Pterygota</taxon>
        <taxon>Neoptera</taxon>
        <taxon>Paraneoptera</taxon>
        <taxon>Hemiptera</taxon>
        <taxon>Heteroptera</taxon>
        <taxon>Panheteroptera</taxon>
        <taxon>Cimicomorpha</taxon>
        <taxon>Reduviidae</taxon>
        <taxon>Harpactorinae</taxon>
        <taxon>Harpactorini</taxon>
        <taxon>Rhynocoris</taxon>
    </lineage>
</organism>
<reference evidence="2 3" key="1">
    <citation type="submission" date="2022-12" db="EMBL/GenBank/DDBJ databases">
        <title>Chromosome-level genome assembly of true bugs.</title>
        <authorList>
            <person name="Ma L."/>
            <person name="Li H."/>
        </authorList>
    </citation>
    <scope>NUCLEOTIDE SEQUENCE [LARGE SCALE GENOMIC DNA]</scope>
    <source>
        <strain evidence="2">Lab_2022b</strain>
    </source>
</reference>
<keyword evidence="3" id="KW-1185">Reference proteome</keyword>
<feature type="region of interest" description="Disordered" evidence="1">
    <location>
        <begin position="33"/>
        <end position="54"/>
    </location>
</feature>
<evidence type="ECO:0000313" key="3">
    <source>
        <dbReference type="Proteomes" id="UP001461498"/>
    </source>
</evidence>
<name>A0AAW1CNY7_9HEMI</name>
<protein>
    <submittedName>
        <fullName evidence="2">Uncharacterized protein</fullName>
    </submittedName>
</protein>
<evidence type="ECO:0000256" key="1">
    <source>
        <dbReference type="SAM" id="MobiDB-lite"/>
    </source>
</evidence>